<dbReference type="Pfam" id="PF00535">
    <property type="entry name" value="Glycos_transf_2"/>
    <property type="match status" value="1"/>
</dbReference>
<comment type="caution">
    <text evidence="2">The sequence shown here is derived from an EMBL/GenBank/DDBJ whole genome shotgun (WGS) entry which is preliminary data.</text>
</comment>
<dbReference type="Proteomes" id="UP000176581">
    <property type="component" value="Unassembled WGS sequence"/>
</dbReference>
<evidence type="ECO:0000313" key="2">
    <source>
        <dbReference type="EMBL" id="OGN14600.1"/>
    </source>
</evidence>
<evidence type="ECO:0000313" key="3">
    <source>
        <dbReference type="Proteomes" id="UP000176581"/>
    </source>
</evidence>
<sequence length="362" mass="42636">MKNDTRPRVGIVIQTMNRPDFLIRQLEYFVRMKNPHPIYIGDASNKKNKDKLRPVIEELGGRLNINYIEQPEGYPLFEARLDLYNKVKEEYCVYSGDDDYVIPDSLTKCAEFLQHNPDYSTASGYSIAFRLKENNVYGELVRLSEYPRCNIESSTASKRLIDIMSNFTILGFSVQRTKDRKKAWQYKIKDFTFCNDMFPVMIDAILGKAKLINCISLIRQLDNVKNTPFINRHIFDWVVSDDFNSSYHVCREILANEISKIDKININEANKVVKQAFWSYFGIGLPHEYKKIYDDQPKRGKNGSLWRKIRFRLGQKIPWLKKFYLRIAPVLPIYEKVMQPLSPYYKDFKPVLDSFTGKYRNF</sequence>
<name>A0A1F8FPD1_9BACT</name>
<proteinExistence type="predicted"/>
<gene>
    <name evidence="2" type="ORF">A3J47_02965</name>
</gene>
<reference evidence="2 3" key="1">
    <citation type="journal article" date="2016" name="Nat. Commun.">
        <title>Thousands of microbial genomes shed light on interconnected biogeochemical processes in an aquifer system.</title>
        <authorList>
            <person name="Anantharaman K."/>
            <person name="Brown C.T."/>
            <person name="Hug L.A."/>
            <person name="Sharon I."/>
            <person name="Castelle C.J."/>
            <person name="Probst A.J."/>
            <person name="Thomas B.C."/>
            <person name="Singh A."/>
            <person name="Wilkins M.J."/>
            <person name="Karaoz U."/>
            <person name="Brodie E.L."/>
            <person name="Williams K.H."/>
            <person name="Hubbard S.S."/>
            <person name="Banfield J.F."/>
        </authorList>
    </citation>
    <scope>NUCLEOTIDE SEQUENCE [LARGE SCALE GENOMIC DNA]</scope>
</reference>
<dbReference type="Gene3D" id="3.90.550.10">
    <property type="entry name" value="Spore Coat Polysaccharide Biosynthesis Protein SpsA, Chain A"/>
    <property type="match status" value="1"/>
</dbReference>
<organism evidence="2 3">
    <name type="scientific">Candidatus Yanofskybacteria bacterium RIFCSPHIGHO2_02_FULL_43_22</name>
    <dbReference type="NCBI Taxonomy" id="1802681"/>
    <lineage>
        <taxon>Bacteria</taxon>
        <taxon>Candidatus Yanofskyibacteriota</taxon>
    </lineage>
</organism>
<accession>A0A1F8FPD1</accession>
<evidence type="ECO:0000259" key="1">
    <source>
        <dbReference type="Pfam" id="PF00535"/>
    </source>
</evidence>
<protein>
    <recommendedName>
        <fullName evidence="1">Glycosyltransferase 2-like domain-containing protein</fullName>
    </recommendedName>
</protein>
<dbReference type="InterPro" id="IPR029044">
    <property type="entry name" value="Nucleotide-diphossugar_trans"/>
</dbReference>
<dbReference type="EMBL" id="MGJV01000024">
    <property type="protein sequence ID" value="OGN14600.1"/>
    <property type="molecule type" value="Genomic_DNA"/>
</dbReference>
<feature type="domain" description="Glycosyltransferase 2-like" evidence="1">
    <location>
        <begin position="11"/>
        <end position="126"/>
    </location>
</feature>
<dbReference type="AlphaFoldDB" id="A0A1F8FPD1"/>
<dbReference type="NCBIfam" id="TIGR04440">
    <property type="entry name" value="glyco_TIGR04440"/>
    <property type="match status" value="1"/>
</dbReference>
<dbReference type="SUPFAM" id="SSF53448">
    <property type="entry name" value="Nucleotide-diphospho-sugar transferases"/>
    <property type="match status" value="1"/>
</dbReference>
<dbReference type="InterPro" id="IPR031042">
    <property type="entry name" value="Glyco_TIGR04440"/>
</dbReference>
<dbReference type="InterPro" id="IPR001173">
    <property type="entry name" value="Glyco_trans_2-like"/>
</dbReference>